<evidence type="ECO:0000313" key="2">
    <source>
        <dbReference type="EMBL" id="MFD2182603.1"/>
    </source>
</evidence>
<dbReference type="EMBL" id="JBHUIW010000010">
    <property type="protein sequence ID" value="MFD2182603.1"/>
    <property type="molecule type" value="Genomic_DNA"/>
</dbReference>
<dbReference type="RefSeq" id="WP_378477779.1">
    <property type="nucleotide sequence ID" value="NZ_JBHUIW010000010.1"/>
</dbReference>
<dbReference type="Pfam" id="PF06764">
    <property type="entry name" value="DUF1223"/>
    <property type="match status" value="1"/>
</dbReference>
<feature type="region of interest" description="Disordered" evidence="1">
    <location>
        <begin position="33"/>
        <end position="76"/>
    </location>
</feature>
<dbReference type="InterPro" id="IPR036249">
    <property type="entry name" value="Thioredoxin-like_sf"/>
</dbReference>
<organism evidence="2 3">
    <name type="scientific">Rhodoplanes azumiensis</name>
    <dbReference type="NCBI Taxonomy" id="1897628"/>
    <lineage>
        <taxon>Bacteria</taxon>
        <taxon>Pseudomonadati</taxon>
        <taxon>Pseudomonadota</taxon>
        <taxon>Alphaproteobacteria</taxon>
        <taxon>Hyphomicrobiales</taxon>
        <taxon>Nitrobacteraceae</taxon>
        <taxon>Rhodoplanes</taxon>
    </lineage>
</organism>
<evidence type="ECO:0000256" key="1">
    <source>
        <dbReference type="SAM" id="MobiDB-lite"/>
    </source>
</evidence>
<protein>
    <submittedName>
        <fullName evidence="2">DUF1223 domain-containing protein</fullName>
    </submittedName>
</protein>
<feature type="compositionally biased region" description="Low complexity" evidence="1">
    <location>
        <begin position="65"/>
        <end position="76"/>
    </location>
</feature>
<dbReference type="InterPro" id="IPR010634">
    <property type="entry name" value="DUF1223"/>
</dbReference>
<dbReference type="PANTHER" id="PTHR36057:SF1">
    <property type="entry name" value="LIPOPROTEIN LIPID ATTACHMENT SITE-LIKE PROTEIN, PUTATIVE (DUF1223)-RELATED"/>
    <property type="match status" value="1"/>
</dbReference>
<comment type="caution">
    <text evidence="2">The sequence shown here is derived from an EMBL/GenBank/DDBJ whole genome shotgun (WGS) entry which is preliminary data.</text>
</comment>
<reference evidence="3" key="1">
    <citation type="journal article" date="2019" name="Int. J. Syst. Evol. Microbiol.">
        <title>The Global Catalogue of Microorganisms (GCM) 10K type strain sequencing project: providing services to taxonomists for standard genome sequencing and annotation.</title>
        <authorList>
            <consortium name="The Broad Institute Genomics Platform"/>
            <consortium name="The Broad Institute Genome Sequencing Center for Infectious Disease"/>
            <person name="Wu L."/>
            <person name="Ma J."/>
        </authorList>
    </citation>
    <scope>NUCLEOTIDE SEQUENCE [LARGE SCALE GENOMIC DNA]</scope>
    <source>
        <strain evidence="3">CGMCC 1.6774</strain>
    </source>
</reference>
<gene>
    <name evidence="2" type="ORF">ACFSOX_10600</name>
</gene>
<dbReference type="SUPFAM" id="SSF52833">
    <property type="entry name" value="Thioredoxin-like"/>
    <property type="match status" value="1"/>
</dbReference>
<dbReference type="PANTHER" id="PTHR36057">
    <property type="match status" value="1"/>
</dbReference>
<evidence type="ECO:0000313" key="3">
    <source>
        <dbReference type="Proteomes" id="UP001597314"/>
    </source>
</evidence>
<proteinExistence type="predicted"/>
<sequence length="319" mass="32758">MRTRRARWTGGLVIGLIGSGLAIATAVPARAQSSSPPQAAAPAAVAPPTRSLAVPAPAPGPGPAGAPQLSSAQSSPALPAALGSQVRAVVELFTSQGCSSCPAADRVLAELKTDPTLVAVSLPVTYWDYLGWRDTLADPRHTARQAAYSHARGDRSVYTPQVVINGTAHALGSDRSAIEAAVVRGRARGLAMSVPVRLSVADGKVSVSTEPVRPAVAAVAGAPVPATTGEVWLLGVTSAVEVAVGRGENQGRTIVYSNVVRRWMKLGDWTGAQRTWSVPVAELRADRIGETIDAVAVLIQGGSAKAPGAIYGAAFERLH</sequence>
<accession>A0ABW5AI37</accession>
<name>A0ABW5AI37_9BRAD</name>
<dbReference type="Proteomes" id="UP001597314">
    <property type="component" value="Unassembled WGS sequence"/>
</dbReference>
<feature type="compositionally biased region" description="Low complexity" evidence="1">
    <location>
        <begin position="33"/>
        <end position="48"/>
    </location>
</feature>
<keyword evidence="3" id="KW-1185">Reference proteome</keyword>